<reference evidence="1" key="1">
    <citation type="submission" date="2007-04" db="EMBL/GenBank/DDBJ databases">
        <title>Complete sequence of plasmid pRSPA03 of Rhodobacter sphaeroides ATCC 17025.</title>
        <authorList>
            <consortium name="US DOE Joint Genome Institute"/>
            <person name="Copeland A."/>
            <person name="Lucas S."/>
            <person name="Lapidus A."/>
            <person name="Barry K."/>
            <person name="Detter J.C."/>
            <person name="Glavina del Rio T."/>
            <person name="Hammon N."/>
            <person name="Israni S."/>
            <person name="Dalin E."/>
            <person name="Tice H."/>
            <person name="Pitluck S."/>
            <person name="Chertkov O."/>
            <person name="Brettin T."/>
            <person name="Bruce D."/>
            <person name="Han C."/>
            <person name="Schmutz J."/>
            <person name="Larimer F."/>
            <person name="Land M."/>
            <person name="Hauser L."/>
            <person name="Kyrpides N."/>
            <person name="Kim E."/>
            <person name="Richardson P."/>
            <person name="Mackenzie C."/>
            <person name="Choudhary M."/>
            <person name="Donohue T.J."/>
            <person name="Kaplan S."/>
        </authorList>
    </citation>
    <scope>NUCLEOTIDE SEQUENCE [LARGE SCALE GENOMIC DNA]</scope>
    <source>
        <strain evidence="1">ATCC 17025</strain>
        <plasmid evidence="1">pRSPA03</plasmid>
    </source>
</reference>
<protein>
    <submittedName>
        <fullName evidence="1">Uncharacterized protein</fullName>
    </submittedName>
</protein>
<sequence length="52" mass="5981">MKRERVLTLENEVGHYPKQVFQVHGAAADGRVLFRKKLSRPQFAKFMASLPP</sequence>
<dbReference type="EMBL" id="CP000664">
    <property type="protein sequence ID" value="ABP73133.1"/>
    <property type="molecule type" value="Genomic_DNA"/>
</dbReference>
<geneLocation type="plasmid" evidence="1">
    <name>pRSPA03</name>
</geneLocation>
<dbReference type="AlphaFoldDB" id="A4X0G9"/>
<proteinExistence type="predicted"/>
<gene>
    <name evidence="1" type="ordered locus">Rsph17025_4287</name>
</gene>
<dbReference type="KEGG" id="rsq:Rsph17025_4287"/>
<keyword evidence="1" id="KW-0614">Plasmid</keyword>
<organism evidence="1">
    <name type="scientific">Cereibacter sphaeroides (strain ATCC 17025 / ATH 2.4.3)</name>
    <name type="common">Rhodobacter sphaeroides</name>
    <dbReference type="NCBI Taxonomy" id="349102"/>
    <lineage>
        <taxon>Bacteria</taxon>
        <taxon>Pseudomonadati</taxon>
        <taxon>Pseudomonadota</taxon>
        <taxon>Alphaproteobacteria</taxon>
        <taxon>Rhodobacterales</taxon>
        <taxon>Paracoccaceae</taxon>
        <taxon>Cereibacter</taxon>
    </lineage>
</organism>
<dbReference type="HOGENOM" id="CLU_3084226_0_0_5"/>
<name>A4X0G9_CERS5</name>
<evidence type="ECO:0000313" key="1">
    <source>
        <dbReference type="EMBL" id="ABP73133.1"/>
    </source>
</evidence>
<accession>A4X0G9</accession>